<sequence>MKTQKVCFGRETVRHFRQIVEGVTQLEEVRRDVHDVLEVETIKASKLRHKLTLLPNKLNQQIADAVAAAHESKAAHVKELQAKIETMTQQIETLKKEYNRLERENVSLCPTQQKAGAQYDHYVAQLNEVMEKRTSDQIALNETYDNIRDTQQKIIVVTRDIAELKDEINEEENIFEAKKEILTAKFTEIYHLVQNQNVLNFEKKNQVDELNLKLNKLNENMSNQEEINALLKAQNKSLEREENNLQTKFIEELKIAGELATRKQNIMDELSNIIADLRRKAAEFRARIQQTDKDTENAKVLNQKLIEKSKSRHEAFTAAKEYEAEVKQNFNSLEKR</sequence>
<dbReference type="PANTHER" id="PTHR35347">
    <property type="entry name" value="COILED-COIL DOMAIN-CONTAINING PROTEIN 175"/>
    <property type="match status" value="1"/>
</dbReference>
<organism evidence="2 3">
    <name type="scientific">Scyliorhinus torazame</name>
    <name type="common">Cloudy catshark</name>
    <name type="synonym">Catulus torazame</name>
    <dbReference type="NCBI Taxonomy" id="75743"/>
    <lineage>
        <taxon>Eukaryota</taxon>
        <taxon>Metazoa</taxon>
        <taxon>Chordata</taxon>
        <taxon>Craniata</taxon>
        <taxon>Vertebrata</taxon>
        <taxon>Chondrichthyes</taxon>
        <taxon>Elasmobranchii</taxon>
        <taxon>Galeomorphii</taxon>
        <taxon>Galeoidea</taxon>
        <taxon>Carcharhiniformes</taxon>
        <taxon>Scyliorhinidae</taxon>
        <taxon>Scyliorhinus</taxon>
    </lineage>
</organism>
<protein>
    <submittedName>
        <fullName evidence="2">Uncharacterized protein</fullName>
    </submittedName>
</protein>
<dbReference type="OrthoDB" id="10031759at2759"/>
<evidence type="ECO:0000313" key="2">
    <source>
        <dbReference type="EMBL" id="GCB60237.1"/>
    </source>
</evidence>
<dbReference type="Proteomes" id="UP000288216">
    <property type="component" value="Unassembled WGS sequence"/>
</dbReference>
<keyword evidence="3" id="KW-1185">Reference proteome</keyword>
<feature type="non-terminal residue" evidence="2">
    <location>
        <position position="336"/>
    </location>
</feature>
<dbReference type="AlphaFoldDB" id="A0A401NH96"/>
<dbReference type="EMBL" id="BFAA01004933">
    <property type="protein sequence ID" value="GCB60237.1"/>
    <property type="molecule type" value="Genomic_DNA"/>
</dbReference>
<name>A0A401NH96_SCYTO</name>
<feature type="coiled-coil region" evidence="1">
    <location>
        <begin position="147"/>
        <end position="294"/>
    </location>
</feature>
<dbReference type="OMA" id="HESINYW"/>
<evidence type="ECO:0000256" key="1">
    <source>
        <dbReference type="SAM" id="Coils"/>
    </source>
</evidence>
<gene>
    <name evidence="2" type="ORF">scyTo_0011096</name>
</gene>
<comment type="caution">
    <text evidence="2">The sequence shown here is derived from an EMBL/GenBank/DDBJ whole genome shotgun (WGS) entry which is preliminary data.</text>
</comment>
<feature type="coiled-coil region" evidence="1">
    <location>
        <begin position="77"/>
        <end position="104"/>
    </location>
</feature>
<accession>A0A401NH96</accession>
<evidence type="ECO:0000313" key="3">
    <source>
        <dbReference type="Proteomes" id="UP000288216"/>
    </source>
</evidence>
<proteinExistence type="predicted"/>
<dbReference type="InterPro" id="IPR038834">
    <property type="entry name" value="CCDC175"/>
</dbReference>
<dbReference type="PANTHER" id="PTHR35347:SF1">
    <property type="entry name" value="COILED-COIL DOMAIN-CONTAINING PROTEIN 175"/>
    <property type="match status" value="1"/>
</dbReference>
<reference evidence="2 3" key="1">
    <citation type="journal article" date="2018" name="Nat. Ecol. Evol.">
        <title>Shark genomes provide insights into elasmobranch evolution and the origin of vertebrates.</title>
        <authorList>
            <person name="Hara Y"/>
            <person name="Yamaguchi K"/>
            <person name="Onimaru K"/>
            <person name="Kadota M"/>
            <person name="Koyanagi M"/>
            <person name="Keeley SD"/>
            <person name="Tatsumi K"/>
            <person name="Tanaka K"/>
            <person name="Motone F"/>
            <person name="Kageyama Y"/>
            <person name="Nozu R"/>
            <person name="Adachi N"/>
            <person name="Nishimura O"/>
            <person name="Nakagawa R"/>
            <person name="Tanegashima C"/>
            <person name="Kiyatake I"/>
            <person name="Matsumoto R"/>
            <person name="Murakumo K"/>
            <person name="Nishida K"/>
            <person name="Terakita A"/>
            <person name="Kuratani S"/>
            <person name="Sato K"/>
            <person name="Hyodo S Kuraku.S."/>
        </authorList>
    </citation>
    <scope>NUCLEOTIDE SEQUENCE [LARGE SCALE GENOMIC DNA]</scope>
</reference>
<keyword evidence="1" id="KW-0175">Coiled coil</keyword>